<dbReference type="Proteomes" id="UP001570511">
    <property type="component" value="Unassembled WGS sequence"/>
</dbReference>
<sequence>MDTVNWRLFADLAEVAGGREHTVSIEADATVEDALAALLDGRDDLRERIFDGDELTDDVNLMRNGSPTSLSEGVDDGDELAMFPPVTGGSGIGRGDA</sequence>
<protein>
    <submittedName>
        <fullName evidence="2">Ubiquitin-like small modifier protein 1</fullName>
    </submittedName>
</protein>
<comment type="caution">
    <text evidence="2">The sequence shown here is derived from an EMBL/GenBank/DDBJ whole genome shotgun (WGS) entry which is preliminary data.</text>
</comment>
<organism evidence="2 3">
    <name type="scientific">Halobellus rubicundus</name>
    <dbReference type="NCBI Taxonomy" id="2996466"/>
    <lineage>
        <taxon>Archaea</taxon>
        <taxon>Methanobacteriati</taxon>
        <taxon>Methanobacteriota</taxon>
        <taxon>Stenosarchaea group</taxon>
        <taxon>Halobacteria</taxon>
        <taxon>Halobacteriales</taxon>
        <taxon>Haloferacaceae</taxon>
        <taxon>Halobellus</taxon>
    </lineage>
</organism>
<accession>A0ABD5MDQ7</accession>
<feature type="compositionally biased region" description="Gly residues" evidence="1">
    <location>
        <begin position="88"/>
        <end position="97"/>
    </location>
</feature>
<dbReference type="InterPro" id="IPR054834">
    <property type="entry name" value="SAMP1_3"/>
</dbReference>
<dbReference type="SUPFAM" id="SSF54285">
    <property type="entry name" value="MoaD/ThiS"/>
    <property type="match status" value="1"/>
</dbReference>
<evidence type="ECO:0000256" key="1">
    <source>
        <dbReference type="SAM" id="MobiDB-lite"/>
    </source>
</evidence>
<reference evidence="2 3" key="1">
    <citation type="submission" date="2024-08" db="EMBL/GenBank/DDBJ databases">
        <title>Halobellus sp. MBLA0158 whole genome sequence.</title>
        <authorList>
            <person name="Hwang C.Y."/>
            <person name="Cho E.-S."/>
            <person name="Seo M.-J."/>
        </authorList>
    </citation>
    <scope>NUCLEOTIDE SEQUENCE [LARGE SCALE GENOMIC DNA]</scope>
    <source>
        <strain evidence="2 3">MBLA0158</strain>
    </source>
</reference>
<gene>
    <name evidence="2" type="ORF">OS889_10490</name>
</gene>
<dbReference type="Pfam" id="PF02597">
    <property type="entry name" value="ThiS"/>
    <property type="match status" value="1"/>
</dbReference>
<evidence type="ECO:0000313" key="2">
    <source>
        <dbReference type="EMBL" id="MFA1611427.1"/>
    </source>
</evidence>
<dbReference type="InterPro" id="IPR003749">
    <property type="entry name" value="ThiS/MoaD-like"/>
</dbReference>
<keyword evidence="3" id="KW-1185">Reference proteome</keyword>
<dbReference type="EMBL" id="JBGNYA010000001">
    <property type="protein sequence ID" value="MFA1611427.1"/>
    <property type="molecule type" value="Genomic_DNA"/>
</dbReference>
<dbReference type="InterPro" id="IPR010038">
    <property type="entry name" value="MoaD_arc-typ"/>
</dbReference>
<dbReference type="NCBIfam" id="TIGR01687">
    <property type="entry name" value="moaD_arch"/>
    <property type="match status" value="1"/>
</dbReference>
<evidence type="ECO:0000313" key="3">
    <source>
        <dbReference type="Proteomes" id="UP001570511"/>
    </source>
</evidence>
<dbReference type="AlphaFoldDB" id="A0ABD5MDQ7"/>
<dbReference type="InterPro" id="IPR016155">
    <property type="entry name" value="Mopterin_synth/thiamin_S_b"/>
</dbReference>
<proteinExistence type="predicted"/>
<name>A0ABD5MDQ7_9EURY</name>
<dbReference type="RefSeq" id="WP_372389704.1">
    <property type="nucleotide sequence ID" value="NZ_JBGNYA010000001.1"/>
</dbReference>
<dbReference type="Gene3D" id="3.10.20.30">
    <property type="match status" value="1"/>
</dbReference>
<dbReference type="NCBIfam" id="NF041918">
    <property type="entry name" value="SAMP1"/>
    <property type="match status" value="1"/>
</dbReference>
<dbReference type="InterPro" id="IPR012675">
    <property type="entry name" value="Beta-grasp_dom_sf"/>
</dbReference>
<feature type="region of interest" description="Disordered" evidence="1">
    <location>
        <begin position="60"/>
        <end position="97"/>
    </location>
</feature>